<dbReference type="AlphaFoldDB" id="A0A9D7K1P6"/>
<proteinExistence type="predicted"/>
<evidence type="ECO:0000313" key="1">
    <source>
        <dbReference type="EMBL" id="MBK8523823.1"/>
    </source>
</evidence>
<sequence>MSLIELENPNAPISVHFKMDGPAFTDGIPIHLLTDSLSDFQSLLDKTYLGLTQRKRLSRDDRSRYYLLSKGIKHGSAETDLGVILTGIQTAFPFFSALGPTGLWEYAKQSFDFLKFVYSAMKTGNQPTYTWSGDNSQFQVNTGTQTNIYNAPVFNIGQMSVNNYVSLTKPIEEKIVDYVVFGDSDLGTIKLDASNADVFSLPSQIETTPLKLRCEIFDFNKFENIGKLYVHPGEAAKEGDYRFQVIGDQNTTQYIEAMLRKQVAVNCLREIAPNPFSPEKIVRFQVISIEP</sequence>
<evidence type="ECO:0000313" key="2">
    <source>
        <dbReference type="Proteomes" id="UP000886689"/>
    </source>
</evidence>
<protein>
    <submittedName>
        <fullName evidence="1">Fructose 1,6-bisphosphatase</fullName>
    </submittedName>
</protein>
<reference evidence="1" key="1">
    <citation type="submission" date="2020-10" db="EMBL/GenBank/DDBJ databases">
        <title>Connecting structure to function with the recovery of over 1000 high-quality activated sludge metagenome-assembled genomes encoding full-length rRNA genes using long-read sequencing.</title>
        <authorList>
            <person name="Singleton C.M."/>
            <person name="Petriglieri F."/>
            <person name="Kristensen J.M."/>
            <person name="Kirkegaard R.H."/>
            <person name="Michaelsen T.Y."/>
            <person name="Andersen M.H."/>
            <person name="Karst S.M."/>
            <person name="Dueholm M.S."/>
            <person name="Nielsen P.H."/>
            <person name="Albertsen M."/>
        </authorList>
    </citation>
    <scope>NUCLEOTIDE SEQUENCE</scope>
    <source>
        <strain evidence="1">Hirt_18-Q3-R61-65_BATAC.395</strain>
    </source>
</reference>
<accession>A0A9D7K1P6</accession>
<gene>
    <name evidence="1" type="ORF">IPL58_06700</name>
</gene>
<dbReference type="Proteomes" id="UP000886689">
    <property type="component" value="Unassembled WGS sequence"/>
</dbReference>
<organism evidence="1 2">
    <name type="scientific">Candidatus Proximibacter danicus</name>
    <dbReference type="NCBI Taxonomy" id="2954365"/>
    <lineage>
        <taxon>Bacteria</taxon>
        <taxon>Pseudomonadati</taxon>
        <taxon>Pseudomonadota</taxon>
        <taxon>Betaproteobacteria</taxon>
        <taxon>Candidatus Proximibacter</taxon>
    </lineage>
</organism>
<name>A0A9D7K1P6_9PROT</name>
<dbReference type="EMBL" id="JADJUC010000005">
    <property type="protein sequence ID" value="MBK8523823.1"/>
    <property type="molecule type" value="Genomic_DNA"/>
</dbReference>
<comment type="caution">
    <text evidence="1">The sequence shown here is derived from an EMBL/GenBank/DDBJ whole genome shotgun (WGS) entry which is preliminary data.</text>
</comment>